<evidence type="ECO:0000256" key="5">
    <source>
        <dbReference type="RuleBase" id="RU364048"/>
    </source>
</evidence>
<keyword evidence="5" id="KW-0223">Dioxygenase</keyword>
<dbReference type="PANTHER" id="PTHR10543:SF89">
    <property type="entry name" value="CAROTENOID 9,10(9',10')-CLEAVAGE DIOXYGENASE 1"/>
    <property type="match status" value="1"/>
</dbReference>
<keyword evidence="8" id="KW-1185">Reference proteome</keyword>
<proteinExistence type="inferred from homology"/>
<dbReference type="GO" id="GO:0016491">
    <property type="term" value="F:oxidoreductase activity"/>
    <property type="evidence" value="ECO:0007669"/>
    <property type="project" value="UniProtKB-KW"/>
</dbReference>
<evidence type="ECO:0000313" key="7">
    <source>
        <dbReference type="EMBL" id="UNZ04303.1"/>
    </source>
</evidence>
<dbReference type="PANTHER" id="PTHR10543">
    <property type="entry name" value="BETA-CAROTENE DIOXYGENASE"/>
    <property type="match status" value="1"/>
</dbReference>
<evidence type="ECO:0000256" key="4">
    <source>
        <dbReference type="ARBA" id="ARBA00023004"/>
    </source>
</evidence>
<keyword evidence="2 5" id="KW-0479">Metal-binding</keyword>
<comment type="similarity">
    <text evidence="1 5">Belongs to the carotenoid oxygenase family.</text>
</comment>
<sequence length="454" mass="49518">MTTTNTPGSATPAPGSASAPPPHLAGNFAPVMEELTAYELPVTGAVPPELTGWYLRNGPNPRDAASAHWFFGDGMVHGVRLEGGRAVSYRNRWVRTVTFTDGIRVGDERGGLAAGVANTHVVRHAGRTFALVESSFPYEIDCRPGHELETVGPYDFGGRLTTAMTAHPKTCPTTGELHFFGYATGAAPYLTYHRADADGQLAVSRPIEVPAPTMMHDFHLTAEHVVFMDLPMVFDRRSAGMPFAWDPEYGARLGVLRRDDPHGQVRWFSIDPCYVFHSLNAHDDGQGHIVLHVSRYPTMEFKSPPTLWKWTIDLNSGKVAEEQLDDQAGEFPRIDDRMAGLDARFGHITRAGGPGSDPLPGALIRYDLHAGTSTRHEFGPGRVPDEASFAPADDRPDGPGWLLAYVYDAAKDTSDLVILDAEDISKDPVATVHLPRRVPHGFHGNWLPDPEPGA</sequence>
<name>A0ABY3Z2D7_STRRM</name>
<evidence type="ECO:0000313" key="8">
    <source>
        <dbReference type="Proteomes" id="UP000829494"/>
    </source>
</evidence>
<feature type="compositionally biased region" description="Low complexity" evidence="6">
    <location>
        <begin position="1"/>
        <end position="18"/>
    </location>
</feature>
<dbReference type="EC" id="1.13.11.-" evidence="5"/>
<dbReference type="Pfam" id="PF03055">
    <property type="entry name" value="RPE65"/>
    <property type="match status" value="1"/>
</dbReference>
<dbReference type="Proteomes" id="UP000829494">
    <property type="component" value="Chromosome"/>
</dbReference>
<keyword evidence="3 5" id="KW-0560">Oxidoreductase</keyword>
<keyword evidence="4 5" id="KW-0408">Iron</keyword>
<evidence type="ECO:0000256" key="1">
    <source>
        <dbReference type="ARBA" id="ARBA00006787"/>
    </source>
</evidence>
<comment type="cofactor">
    <cofactor evidence="5">
        <name>Fe(2+)</name>
        <dbReference type="ChEBI" id="CHEBI:29033"/>
    </cofactor>
    <text evidence="5">Binds 1 Fe(2+) ion per subunit.</text>
</comment>
<accession>A0ABY3Z2D7</accession>
<evidence type="ECO:0000256" key="3">
    <source>
        <dbReference type="ARBA" id="ARBA00023002"/>
    </source>
</evidence>
<dbReference type="EMBL" id="CP094298">
    <property type="protein sequence ID" value="UNZ04303.1"/>
    <property type="molecule type" value="Genomic_DNA"/>
</dbReference>
<protein>
    <recommendedName>
        <fullName evidence="5">Dioxygenase</fullName>
        <ecNumber evidence="5">1.13.11.-</ecNumber>
    </recommendedName>
</protein>
<feature type="region of interest" description="Disordered" evidence="6">
    <location>
        <begin position="1"/>
        <end position="24"/>
    </location>
</feature>
<reference evidence="7 8" key="1">
    <citation type="submission" date="2022-03" db="EMBL/GenBank/DDBJ databases">
        <title>Complete genome of Streptomyces rimosus ssp. rimosus R7 (=ATCC 10970).</title>
        <authorList>
            <person name="Beganovic S."/>
            <person name="Ruckert C."/>
            <person name="Busche T."/>
            <person name="Kalinowski J."/>
            <person name="Wittmann C."/>
        </authorList>
    </citation>
    <scope>NUCLEOTIDE SEQUENCE [LARGE SCALE GENOMIC DNA]</scope>
    <source>
        <strain evidence="7 8">R7</strain>
    </source>
</reference>
<gene>
    <name evidence="7" type="ORF">SRIMR7_19280</name>
</gene>
<dbReference type="InterPro" id="IPR004294">
    <property type="entry name" value="Carotenoid_Oase"/>
</dbReference>
<evidence type="ECO:0000256" key="2">
    <source>
        <dbReference type="ARBA" id="ARBA00022723"/>
    </source>
</evidence>
<evidence type="ECO:0000256" key="6">
    <source>
        <dbReference type="SAM" id="MobiDB-lite"/>
    </source>
</evidence>
<organism evidence="7 8">
    <name type="scientific">Streptomyces rimosus subsp. rimosus</name>
    <dbReference type="NCBI Taxonomy" id="132474"/>
    <lineage>
        <taxon>Bacteria</taxon>
        <taxon>Bacillati</taxon>
        <taxon>Actinomycetota</taxon>
        <taxon>Actinomycetes</taxon>
        <taxon>Kitasatosporales</taxon>
        <taxon>Streptomycetaceae</taxon>
        <taxon>Streptomyces</taxon>
    </lineage>
</organism>
<dbReference type="RefSeq" id="WP_003978951.1">
    <property type="nucleotide sequence ID" value="NZ_CP043497.1"/>
</dbReference>
<dbReference type="GeneID" id="66856600"/>